<feature type="compositionally biased region" description="Pro residues" evidence="3">
    <location>
        <begin position="482"/>
        <end position="494"/>
    </location>
</feature>
<reference evidence="5 6" key="1">
    <citation type="submission" date="2024-10" db="EMBL/GenBank/DDBJ databases">
        <title>Updated reference genomes for cyclostephanoid diatoms.</title>
        <authorList>
            <person name="Roberts W.R."/>
            <person name="Alverson A.J."/>
        </authorList>
    </citation>
    <scope>NUCLEOTIDE SEQUENCE [LARGE SCALE GENOMIC DNA]</scope>
    <source>
        <strain evidence="5 6">AJA010-31</strain>
    </source>
</reference>
<evidence type="ECO:0000256" key="2">
    <source>
        <dbReference type="ARBA" id="ARBA00022737"/>
    </source>
</evidence>
<dbReference type="Pfam" id="PF24646">
    <property type="entry name" value="DUF7640"/>
    <property type="match status" value="1"/>
</dbReference>
<dbReference type="PRINTS" id="PR01217">
    <property type="entry name" value="PRICHEXTENSN"/>
</dbReference>
<keyword evidence="2" id="KW-0677">Repeat</keyword>
<dbReference type="InterPro" id="IPR056057">
    <property type="entry name" value="DUF7640"/>
</dbReference>
<organism evidence="5 6">
    <name type="scientific">Cyclotella atomus</name>
    <dbReference type="NCBI Taxonomy" id="382360"/>
    <lineage>
        <taxon>Eukaryota</taxon>
        <taxon>Sar</taxon>
        <taxon>Stramenopiles</taxon>
        <taxon>Ochrophyta</taxon>
        <taxon>Bacillariophyta</taxon>
        <taxon>Coscinodiscophyceae</taxon>
        <taxon>Thalassiosirophycidae</taxon>
        <taxon>Stephanodiscales</taxon>
        <taxon>Stephanodiscaceae</taxon>
        <taxon>Cyclotella</taxon>
    </lineage>
</organism>
<accession>A0ABD3NS59</accession>
<name>A0ABD3NS59_9STRA</name>
<dbReference type="Pfam" id="PF04886">
    <property type="entry name" value="PT"/>
    <property type="match status" value="1"/>
</dbReference>
<protein>
    <recommendedName>
        <fullName evidence="4">DUF7640 domain-containing protein</fullName>
    </recommendedName>
</protein>
<dbReference type="EMBL" id="JALLPJ020001095">
    <property type="protein sequence ID" value="KAL3776535.1"/>
    <property type="molecule type" value="Genomic_DNA"/>
</dbReference>
<evidence type="ECO:0000256" key="3">
    <source>
        <dbReference type="SAM" id="MobiDB-lite"/>
    </source>
</evidence>
<feature type="region of interest" description="Disordered" evidence="3">
    <location>
        <begin position="319"/>
        <end position="501"/>
    </location>
</feature>
<dbReference type="AlphaFoldDB" id="A0ABD3NS59"/>
<gene>
    <name evidence="5" type="ORF">ACHAWO_003392</name>
</gene>
<keyword evidence="1" id="KW-0732">Signal</keyword>
<dbReference type="InterPro" id="IPR019524">
    <property type="entry name" value="B-solenoid_diatom-type"/>
</dbReference>
<evidence type="ECO:0000313" key="6">
    <source>
        <dbReference type="Proteomes" id="UP001530400"/>
    </source>
</evidence>
<feature type="compositionally biased region" description="Polar residues" evidence="3">
    <location>
        <begin position="319"/>
        <end position="328"/>
    </location>
</feature>
<sequence length="501" mass="53341">MKLLISSAAITIIQGSTGAFADNSLVSSVDSAYKSRKTHLRSPKETETVLVNNECAFSLLDASTDIGVLGCNAGFTCVQDESSSTGGRCASIEDKRELQTCVKCQGTQACKGLTLAFKNAFISCGSCIGDYSCQYVTNSSIGKDSCIGYKACYGLTNAKIGDRSCTGNAITGPDGYTGFSCGYLQGTVGNDSCYEYGSCYQGSYDYNQVVIGDFSCRGDSSCMYFGNNVLFGDHSCTDSFACYANTGKSITYINIYQLFHQLTLGVTAARLIVPAATTQLSLVTVYGNVCSATSMFLPKSILIYSRLKAMNFSNCTVSTLSPTKNPTDLPTKGPTKEPTKSPAKRPTAEPTKAPSRQPTKVPTKHPTAAPSKKPTSNPTKAPSKQPVTLSPTLRPTNLPTKSPSKKPTANPTKAPSKRPVTQLTLSIQHTIQQYPTTRPTNLPIKAPSKKPATSVPTKRPITSATKVPTRKPVTPKPTQKPTQPPKPTAKPTPKPVASKKF</sequence>
<evidence type="ECO:0000259" key="4">
    <source>
        <dbReference type="Pfam" id="PF24646"/>
    </source>
</evidence>
<feature type="compositionally biased region" description="Polar residues" evidence="3">
    <location>
        <begin position="454"/>
        <end position="463"/>
    </location>
</feature>
<feature type="domain" description="DUF7640" evidence="4">
    <location>
        <begin position="101"/>
        <end position="169"/>
    </location>
</feature>
<feature type="compositionally biased region" description="Polar residues" evidence="3">
    <location>
        <begin position="373"/>
        <end position="440"/>
    </location>
</feature>
<evidence type="ECO:0000313" key="5">
    <source>
        <dbReference type="EMBL" id="KAL3776535.1"/>
    </source>
</evidence>
<feature type="compositionally biased region" description="Low complexity" evidence="3">
    <location>
        <begin position="464"/>
        <end position="481"/>
    </location>
</feature>
<evidence type="ECO:0000256" key="1">
    <source>
        <dbReference type="ARBA" id="ARBA00022729"/>
    </source>
</evidence>
<keyword evidence="6" id="KW-1185">Reference proteome</keyword>
<dbReference type="Proteomes" id="UP001530400">
    <property type="component" value="Unassembled WGS sequence"/>
</dbReference>
<dbReference type="PANTHER" id="PTHR22534:SF5">
    <property type="entry name" value="SRCR DOMAIN-CONTAINING PROTEIN"/>
    <property type="match status" value="1"/>
</dbReference>
<comment type="caution">
    <text evidence="5">The sequence shown here is derived from an EMBL/GenBank/DDBJ whole genome shotgun (WGS) entry which is preliminary data.</text>
</comment>
<proteinExistence type="predicted"/>
<dbReference type="PANTHER" id="PTHR22534">
    <property type="entry name" value="SRCR DOMAIN-CONTAINING PROTEIN"/>
    <property type="match status" value="1"/>
</dbReference>
<dbReference type="InterPro" id="IPR006970">
    <property type="entry name" value="PT"/>
</dbReference>